<proteinExistence type="predicted"/>
<comment type="caution">
    <text evidence="1">The sequence shown here is derived from an EMBL/GenBank/DDBJ whole genome shotgun (WGS) entry which is preliminary data.</text>
</comment>
<organism evidence="1 2">
    <name type="scientific">Oleoguttula mirabilis</name>
    <dbReference type="NCBI Taxonomy" id="1507867"/>
    <lineage>
        <taxon>Eukaryota</taxon>
        <taxon>Fungi</taxon>
        <taxon>Dikarya</taxon>
        <taxon>Ascomycota</taxon>
        <taxon>Pezizomycotina</taxon>
        <taxon>Dothideomycetes</taxon>
        <taxon>Dothideomycetidae</taxon>
        <taxon>Mycosphaerellales</taxon>
        <taxon>Teratosphaeriaceae</taxon>
        <taxon>Oleoguttula</taxon>
    </lineage>
</organism>
<dbReference type="Proteomes" id="UP001324427">
    <property type="component" value="Unassembled WGS sequence"/>
</dbReference>
<reference evidence="1 2" key="1">
    <citation type="submission" date="2021-11" db="EMBL/GenBank/DDBJ databases">
        <title>Black yeast isolated from Biological Soil Crust.</title>
        <authorList>
            <person name="Kurbessoian T."/>
        </authorList>
    </citation>
    <scope>NUCLEOTIDE SEQUENCE [LARGE SCALE GENOMIC DNA]</scope>
    <source>
        <strain evidence="1 2">CCFEE 5522</strain>
    </source>
</reference>
<dbReference type="AlphaFoldDB" id="A0AAV9JDK3"/>
<gene>
    <name evidence="1" type="ORF">LTR36_005846</name>
</gene>
<name>A0AAV9JDK3_9PEZI</name>
<dbReference type="EMBL" id="JAVFHQ010000035">
    <property type="protein sequence ID" value="KAK4543069.1"/>
    <property type="molecule type" value="Genomic_DNA"/>
</dbReference>
<evidence type="ECO:0000313" key="1">
    <source>
        <dbReference type="EMBL" id="KAK4543069.1"/>
    </source>
</evidence>
<sequence>MTSCTRIILKNPLAVCQEFRTEQMRPGSRWAAYIHSSDKRRQAELHEEASKLMSEPKTVVAPTMGYATALPQPSAFGMTNNGGNPATQIIAPTMPALSSGNLVNSIQPTRFILHPAGQASLPTSTLVQAPQAGSNPANPIILSHPPTDPVMQLLQTSINTFDLTRPVEVRSLLGIVASSVGHGGSNSATVFAGNDLSGDSRTPYVDGEDLASPPTAPTVGIGGDVHGTQVEDGSCELLQELGIDPQLFEYSPQMQQGSAIDRAVRAVTDSDTDKTFDALTSPMPRRNKHAPNAGDTFDALKKLRRSGTALPLAARPIGSFNYAAMAEPEEREISMEDFLNGL</sequence>
<evidence type="ECO:0000313" key="2">
    <source>
        <dbReference type="Proteomes" id="UP001324427"/>
    </source>
</evidence>
<keyword evidence="2" id="KW-1185">Reference proteome</keyword>
<protein>
    <submittedName>
        <fullName evidence="1">Uncharacterized protein</fullName>
    </submittedName>
</protein>
<accession>A0AAV9JDK3</accession>